<dbReference type="Proteomes" id="UP001236652">
    <property type="component" value="Chromosome"/>
</dbReference>
<dbReference type="PANTHER" id="PTHR11575:SF6">
    <property type="entry name" value="2',3'-CYCLIC-NUCLEOTIDE 2'-PHOSPHODIESTERASE_3'-NUCLEOTIDASE"/>
    <property type="match status" value="1"/>
</dbReference>
<feature type="compositionally biased region" description="Acidic residues" evidence="11">
    <location>
        <begin position="666"/>
        <end position="683"/>
    </location>
</feature>
<dbReference type="EMBL" id="CP126446">
    <property type="protein sequence ID" value="WIF98874.1"/>
    <property type="molecule type" value="Genomic_DNA"/>
</dbReference>
<keyword evidence="9" id="KW-0378">Hydrolase</keyword>
<feature type="chain" id="PRO_5045151456" evidence="12">
    <location>
        <begin position="38"/>
        <end position="791"/>
    </location>
</feature>
<gene>
    <name evidence="14" type="ORF">QNI29_04245</name>
</gene>
<name>A0ABY8V2R4_9BACI</name>
<feature type="region of interest" description="Disordered" evidence="11">
    <location>
        <begin position="665"/>
        <end position="684"/>
    </location>
</feature>
<dbReference type="Pfam" id="PF02872">
    <property type="entry name" value="5_nucleotid_C"/>
    <property type="match status" value="1"/>
</dbReference>
<protein>
    <submittedName>
        <fullName evidence="14">Bifunctional 2',3'-cyclic-nucleotide 2'-phosphodiesterase/3'-nucleotidase</fullName>
    </submittedName>
</protein>
<dbReference type="Gene3D" id="3.60.21.10">
    <property type="match status" value="1"/>
</dbReference>
<dbReference type="PRINTS" id="PR01607">
    <property type="entry name" value="APYRASEFAMLY"/>
</dbReference>
<evidence type="ECO:0000256" key="7">
    <source>
        <dbReference type="ARBA" id="ARBA00022729"/>
    </source>
</evidence>
<evidence type="ECO:0000256" key="10">
    <source>
        <dbReference type="ARBA" id="ARBA00023268"/>
    </source>
</evidence>
<evidence type="ECO:0000259" key="13">
    <source>
        <dbReference type="PROSITE" id="PS51782"/>
    </source>
</evidence>
<dbReference type="PROSITE" id="PS00785">
    <property type="entry name" value="5_NUCLEOTIDASE_1"/>
    <property type="match status" value="1"/>
</dbReference>
<dbReference type="SUPFAM" id="SSF54106">
    <property type="entry name" value="LysM domain"/>
    <property type="match status" value="2"/>
</dbReference>
<evidence type="ECO:0000256" key="12">
    <source>
        <dbReference type="SAM" id="SignalP"/>
    </source>
</evidence>
<keyword evidence="10" id="KW-0511">Multifunctional enzyme</keyword>
<evidence type="ECO:0000313" key="14">
    <source>
        <dbReference type="EMBL" id="WIF98874.1"/>
    </source>
</evidence>
<dbReference type="InterPro" id="IPR041827">
    <property type="entry name" value="CpdB_N"/>
</dbReference>
<evidence type="ECO:0000256" key="2">
    <source>
        <dbReference type="ARBA" id="ARBA00001730"/>
    </source>
</evidence>
<dbReference type="InterPro" id="IPR004843">
    <property type="entry name" value="Calcineurin-like_PHP"/>
</dbReference>
<dbReference type="Pfam" id="PF00149">
    <property type="entry name" value="Metallophos"/>
    <property type="match status" value="1"/>
</dbReference>
<evidence type="ECO:0000313" key="15">
    <source>
        <dbReference type="Proteomes" id="UP001236652"/>
    </source>
</evidence>
<evidence type="ECO:0000256" key="5">
    <source>
        <dbReference type="ARBA" id="ARBA00006654"/>
    </source>
</evidence>
<dbReference type="CDD" id="cd07410">
    <property type="entry name" value="MPP_CpdB_N"/>
    <property type="match status" value="1"/>
</dbReference>
<keyword evidence="6" id="KW-0479">Metal-binding</keyword>
<dbReference type="CDD" id="cd00118">
    <property type="entry name" value="LysM"/>
    <property type="match status" value="2"/>
</dbReference>
<keyword evidence="15" id="KW-1185">Reference proteome</keyword>
<comment type="catalytic activity">
    <reaction evidence="1">
        <text>a ribonucleoside 3'-phosphate + H2O = a ribonucleoside + phosphate</text>
        <dbReference type="Rhea" id="RHEA:10144"/>
        <dbReference type="ChEBI" id="CHEBI:13197"/>
        <dbReference type="ChEBI" id="CHEBI:15377"/>
        <dbReference type="ChEBI" id="CHEBI:18254"/>
        <dbReference type="ChEBI" id="CHEBI:43474"/>
        <dbReference type="EC" id="3.1.3.6"/>
    </reaction>
</comment>
<dbReference type="Gene3D" id="3.90.780.10">
    <property type="entry name" value="5'-Nucleotidase, C-terminal domain"/>
    <property type="match status" value="1"/>
</dbReference>
<dbReference type="InterPro" id="IPR029052">
    <property type="entry name" value="Metallo-depent_PP-like"/>
</dbReference>
<reference evidence="14 15" key="1">
    <citation type="submission" date="2023-05" db="EMBL/GenBank/DDBJ databases">
        <title>Comparative genomics reveals the evidence of polycyclic aromatic hydrocarbons degradation in moderately halophilic genus Pontibacillus.</title>
        <authorList>
            <person name="Yang H."/>
            <person name="Qian Z."/>
        </authorList>
    </citation>
    <scope>NUCLEOTIDE SEQUENCE [LARGE SCALE GENOMIC DNA]</scope>
    <source>
        <strain evidence="15">HN14</strain>
    </source>
</reference>
<evidence type="ECO:0000256" key="11">
    <source>
        <dbReference type="SAM" id="MobiDB-lite"/>
    </source>
</evidence>
<evidence type="ECO:0000256" key="9">
    <source>
        <dbReference type="ARBA" id="ARBA00022801"/>
    </source>
</evidence>
<accession>A0ABY8V2R4</accession>
<dbReference type="SUPFAM" id="SSF55816">
    <property type="entry name" value="5'-nucleotidase (syn. UDP-sugar hydrolase), C-terminal domain"/>
    <property type="match status" value="1"/>
</dbReference>
<dbReference type="InterPro" id="IPR008334">
    <property type="entry name" value="5'-Nucleotdase_C"/>
</dbReference>
<feature type="signal peptide" evidence="12">
    <location>
        <begin position="1"/>
        <end position="37"/>
    </location>
</feature>
<dbReference type="SUPFAM" id="SSF56300">
    <property type="entry name" value="Metallo-dependent phosphatases"/>
    <property type="match status" value="1"/>
</dbReference>
<keyword evidence="8" id="KW-0547">Nucleotide-binding</keyword>
<evidence type="ECO:0000256" key="6">
    <source>
        <dbReference type="ARBA" id="ARBA00022723"/>
    </source>
</evidence>
<comment type="similarity">
    <text evidence="5">Belongs to the 5'-nucleotidase family.</text>
</comment>
<sequence length="791" mass="88519">MLRSIKRQMNRKKKVAVSSVVALGMATSLVAPNVVQAAEDEDIVKLRIMETTDIHSNVMNYDYFSDKEVNDFGLVKTATLIREAKEEAKNSLLFDNGDLIQGSPLADYMAKDKEWEEGDQHPVYKALNILDYDAGNFGNHEFNYGLDYLSEVTSGAEFPYVNANVYKDDGDDDPSNDENYFDPYIILDKEVTDEDGETHTVKVGVIGFVPPQIMQWDKSNLEGKVITKDIVKSAEKFVPEMKENGADMVVAIAHSGIGSVTEDGMEEDATYDLSKVEGIDAVLFGHAHSEFPGEDYADLEGADIEKGTLNGTPAVMPGFWGSHLGKIDFTLEKTDGKWEIKDAQSSLDAIYDSENDQSLADPDKEIVKAVKEDHEGTIEYVNAPVGQTESDLYSYFSQVQDDPTVQIVTDAQKRYVETYIQGTEYEGLPVLSAGAPFKAGRDGVTDFTDIEAGDLAIKDTTSLYKYPNTVNVLKLNGSEVREWLEWSAGQFNQIDPESDEEQLLVKPNDRSDEGFPSYNFDVIDGVSYQIDVTVPQRYNNDGTEVIHDTHRIQNLEYNGEPIDEDQQFLIATNNYRATATPIANPGGDNIVIESPDENRQVLVNYIRDNETIDPKADGNWSIAPVEGDPSLVFYSSPDAQGYAEANEDIAYVSTRDDGYAKYSFDLTDEQEENNEDETEEPEVDEKANDLIYTVKWNDTLGKIGANYGIHWKELAEYNNISNVRQLMVGQSLYIPVPEETNDYRVHIVSQGETLGKIASQYEESWKELATYNKLKNPHFLKIGQHIKIPKN</sequence>
<feature type="domain" description="LysM" evidence="13">
    <location>
        <begin position="690"/>
        <end position="734"/>
    </location>
</feature>
<dbReference type="InterPro" id="IPR036779">
    <property type="entry name" value="LysM_dom_sf"/>
</dbReference>
<dbReference type="PANTHER" id="PTHR11575">
    <property type="entry name" value="5'-NUCLEOTIDASE-RELATED"/>
    <property type="match status" value="1"/>
</dbReference>
<dbReference type="InterPro" id="IPR006179">
    <property type="entry name" value="5_nucleotidase/apyrase"/>
</dbReference>
<dbReference type="Pfam" id="PF01476">
    <property type="entry name" value="LysM"/>
    <property type="match status" value="2"/>
</dbReference>
<evidence type="ECO:0000256" key="1">
    <source>
        <dbReference type="ARBA" id="ARBA00000527"/>
    </source>
</evidence>
<comment type="cofactor">
    <cofactor evidence="3">
        <name>a divalent metal cation</name>
        <dbReference type="ChEBI" id="CHEBI:60240"/>
    </cofactor>
</comment>
<dbReference type="SMART" id="SM00257">
    <property type="entry name" value="LysM"/>
    <property type="match status" value="2"/>
</dbReference>
<dbReference type="InterPro" id="IPR018392">
    <property type="entry name" value="LysM"/>
</dbReference>
<keyword evidence="7 12" id="KW-0732">Signal</keyword>
<evidence type="ECO:0000256" key="4">
    <source>
        <dbReference type="ARBA" id="ARBA00004196"/>
    </source>
</evidence>
<evidence type="ECO:0000256" key="8">
    <source>
        <dbReference type="ARBA" id="ARBA00022741"/>
    </source>
</evidence>
<proteinExistence type="inferred from homology"/>
<dbReference type="InterPro" id="IPR006146">
    <property type="entry name" value="5'-Nucleotdase_CS"/>
</dbReference>
<dbReference type="PROSITE" id="PS51782">
    <property type="entry name" value="LYSM"/>
    <property type="match status" value="2"/>
</dbReference>
<comment type="catalytic activity">
    <reaction evidence="2">
        <text>a nucleoside 2',3'-cyclic phosphate + H2O = a nucleoside 3'-phosphate + H(+)</text>
        <dbReference type="Rhea" id="RHEA:19621"/>
        <dbReference type="ChEBI" id="CHEBI:15377"/>
        <dbReference type="ChEBI" id="CHEBI:15378"/>
        <dbReference type="ChEBI" id="CHEBI:66949"/>
        <dbReference type="ChEBI" id="CHEBI:66954"/>
        <dbReference type="EC" id="3.1.4.16"/>
    </reaction>
</comment>
<comment type="subcellular location">
    <subcellularLocation>
        <location evidence="4">Cell envelope</location>
    </subcellularLocation>
</comment>
<evidence type="ECO:0000256" key="3">
    <source>
        <dbReference type="ARBA" id="ARBA00001968"/>
    </source>
</evidence>
<dbReference type="InterPro" id="IPR036907">
    <property type="entry name" value="5'-Nucleotdase_C_sf"/>
</dbReference>
<dbReference type="Gene3D" id="3.10.350.10">
    <property type="entry name" value="LysM domain"/>
    <property type="match status" value="2"/>
</dbReference>
<organism evidence="14 15">
    <name type="scientific">Pontibacillus chungwhensis</name>
    <dbReference type="NCBI Taxonomy" id="265426"/>
    <lineage>
        <taxon>Bacteria</taxon>
        <taxon>Bacillati</taxon>
        <taxon>Bacillota</taxon>
        <taxon>Bacilli</taxon>
        <taxon>Bacillales</taxon>
        <taxon>Bacillaceae</taxon>
        <taxon>Pontibacillus</taxon>
    </lineage>
</organism>
<feature type="domain" description="LysM" evidence="13">
    <location>
        <begin position="744"/>
        <end position="788"/>
    </location>
</feature>
<dbReference type="NCBIfam" id="NF006938">
    <property type="entry name" value="PRK09420.1"/>
    <property type="match status" value="1"/>
</dbReference>